<proteinExistence type="inferred from homology"/>
<dbReference type="PANTHER" id="PTHR24096">
    <property type="entry name" value="LONG-CHAIN-FATTY-ACID--COA LIGASE"/>
    <property type="match status" value="1"/>
</dbReference>
<dbReference type="SUPFAM" id="SSF56801">
    <property type="entry name" value="Acetyl-CoA synthetase-like"/>
    <property type="match status" value="1"/>
</dbReference>
<gene>
    <name evidence="5" type="ORF">ACFSYJ_05905</name>
</gene>
<feature type="domain" description="AMP-binding enzyme C-terminal" evidence="4">
    <location>
        <begin position="406"/>
        <end position="481"/>
    </location>
</feature>
<dbReference type="PROSITE" id="PS00455">
    <property type="entry name" value="AMP_BINDING"/>
    <property type="match status" value="1"/>
</dbReference>
<evidence type="ECO:0000313" key="5">
    <source>
        <dbReference type="EMBL" id="MFD2458119.1"/>
    </source>
</evidence>
<dbReference type="RefSeq" id="WP_345395470.1">
    <property type="nucleotide sequence ID" value="NZ_BAABHG010000007.1"/>
</dbReference>
<dbReference type="Pfam" id="PF13193">
    <property type="entry name" value="AMP-binding_C"/>
    <property type="match status" value="1"/>
</dbReference>
<dbReference type="InterPro" id="IPR042099">
    <property type="entry name" value="ANL_N_sf"/>
</dbReference>
<dbReference type="Pfam" id="PF00501">
    <property type="entry name" value="AMP-binding"/>
    <property type="match status" value="1"/>
</dbReference>
<keyword evidence="2" id="KW-0436">Ligase</keyword>
<comment type="similarity">
    <text evidence="1">Belongs to the ATP-dependent AMP-binding enzyme family.</text>
</comment>
<dbReference type="InterPro" id="IPR000873">
    <property type="entry name" value="AMP-dep_synth/lig_dom"/>
</dbReference>
<dbReference type="EMBL" id="JBHUKU010000003">
    <property type="protein sequence ID" value="MFD2458119.1"/>
    <property type="molecule type" value="Genomic_DNA"/>
</dbReference>
<comment type="caution">
    <text evidence="5">The sequence shown here is derived from an EMBL/GenBank/DDBJ whole genome shotgun (WGS) entry which is preliminary data.</text>
</comment>
<evidence type="ECO:0000313" key="6">
    <source>
        <dbReference type="Proteomes" id="UP001597419"/>
    </source>
</evidence>
<feature type="domain" description="AMP-dependent synthetase/ligase" evidence="3">
    <location>
        <begin position="14"/>
        <end position="356"/>
    </location>
</feature>
<evidence type="ECO:0000256" key="1">
    <source>
        <dbReference type="ARBA" id="ARBA00006432"/>
    </source>
</evidence>
<dbReference type="Gene3D" id="3.30.300.30">
    <property type="match status" value="1"/>
</dbReference>
<protein>
    <submittedName>
        <fullName evidence="5">AMP-binding protein</fullName>
    </submittedName>
</protein>
<dbReference type="InterPro" id="IPR045851">
    <property type="entry name" value="AMP-bd_C_sf"/>
</dbReference>
<evidence type="ECO:0000256" key="2">
    <source>
        <dbReference type="ARBA" id="ARBA00022598"/>
    </source>
</evidence>
<accession>A0ABW5GG43</accession>
<dbReference type="PANTHER" id="PTHR24096:SF149">
    <property type="entry name" value="AMP-BINDING DOMAIN-CONTAINING PROTEIN-RELATED"/>
    <property type="match status" value="1"/>
</dbReference>
<reference evidence="6" key="1">
    <citation type="journal article" date="2019" name="Int. J. Syst. Evol. Microbiol.">
        <title>The Global Catalogue of Microorganisms (GCM) 10K type strain sequencing project: providing services to taxonomists for standard genome sequencing and annotation.</title>
        <authorList>
            <consortium name="The Broad Institute Genomics Platform"/>
            <consortium name="The Broad Institute Genome Sequencing Center for Infectious Disease"/>
            <person name="Wu L."/>
            <person name="Ma J."/>
        </authorList>
    </citation>
    <scope>NUCLEOTIDE SEQUENCE [LARGE SCALE GENOMIC DNA]</scope>
    <source>
        <strain evidence="6">CGMCC 4.7643</strain>
    </source>
</reference>
<evidence type="ECO:0000259" key="3">
    <source>
        <dbReference type="Pfam" id="PF00501"/>
    </source>
</evidence>
<organism evidence="5 6">
    <name type="scientific">Amycolatopsis samaneae</name>
    <dbReference type="NCBI Taxonomy" id="664691"/>
    <lineage>
        <taxon>Bacteria</taxon>
        <taxon>Bacillati</taxon>
        <taxon>Actinomycetota</taxon>
        <taxon>Actinomycetes</taxon>
        <taxon>Pseudonocardiales</taxon>
        <taxon>Pseudonocardiaceae</taxon>
        <taxon>Amycolatopsis</taxon>
    </lineage>
</organism>
<dbReference type="InterPro" id="IPR020845">
    <property type="entry name" value="AMP-binding_CS"/>
</dbReference>
<dbReference type="Proteomes" id="UP001597419">
    <property type="component" value="Unassembled WGS sequence"/>
</dbReference>
<dbReference type="Gene3D" id="3.40.50.12780">
    <property type="entry name" value="N-terminal domain of ligase-like"/>
    <property type="match status" value="1"/>
</dbReference>
<keyword evidence="6" id="KW-1185">Reference proteome</keyword>
<evidence type="ECO:0000259" key="4">
    <source>
        <dbReference type="Pfam" id="PF13193"/>
    </source>
</evidence>
<sequence>MTGNYVGSILAALAVEPDTVACVQPDGTEVRRGELATLVHRMARGLADRGVGPGSTVTTLSANRAEVLAARYAVSLLGARVVGLYEGVAAAVQAAIVSDVDTDVLLVDPDLAVRAKELGELTSVPLTLTLDELPAADATPLTPCPVGDDDLFCIRHTGGTTGHPKGIPWSFRTHAGIVEFMSVLVHPDTVQLVCTTLAHIAGMSADAVLLAGGKLVLLARFDTAKVLARVERYRVTDLIVLPPLLYALMDHPAVDEHDLSSLRRVNYGGCPASPERIRAAMERFGPVLIQAYGTNEAGVIARLSAEEHQRPELIETAGRPLPGVEVAIRDERGRDLPAGERGEVCVRSAVGATRYWRNPELTAQVFRDGWVHTGDVGFLDEEGYLHLSGRIKDMIIVVGGHAYPAELEDVLLGYDAVAEVAVFGVPDEDRLERIHVAARPAPGRTITLDEVREFVTARMGAMYAPHALRLVDEIPLTDIGKPDLKLLRAAAG</sequence>
<name>A0ABW5GG43_9PSEU</name>
<dbReference type="InterPro" id="IPR025110">
    <property type="entry name" value="AMP-bd_C"/>
</dbReference>